<dbReference type="Proteomes" id="UP001497623">
    <property type="component" value="Unassembled WGS sequence"/>
</dbReference>
<feature type="non-terminal residue" evidence="8">
    <location>
        <position position="212"/>
    </location>
</feature>
<reference evidence="8 9" key="1">
    <citation type="submission" date="2024-05" db="EMBL/GenBank/DDBJ databases">
        <authorList>
            <person name="Wallberg A."/>
        </authorList>
    </citation>
    <scope>NUCLEOTIDE SEQUENCE [LARGE SCALE GENOMIC DNA]</scope>
</reference>
<keyword evidence="4 6" id="KW-1133">Transmembrane helix</keyword>
<dbReference type="InterPro" id="IPR018629">
    <property type="entry name" value="XK-rel"/>
</dbReference>
<feature type="compositionally biased region" description="Acidic residues" evidence="7">
    <location>
        <begin position="199"/>
        <end position="212"/>
    </location>
</feature>
<evidence type="ECO:0000313" key="9">
    <source>
        <dbReference type="Proteomes" id="UP001497623"/>
    </source>
</evidence>
<feature type="transmembrane region" description="Helical" evidence="6">
    <location>
        <begin position="51"/>
        <end position="71"/>
    </location>
</feature>
<comment type="subcellular location">
    <subcellularLocation>
        <location evidence="1 6">Membrane</location>
        <topology evidence="1 6">Multi-pass membrane protein</topology>
    </subcellularLocation>
</comment>
<accession>A0AAV2RBU8</accession>
<organism evidence="8 9">
    <name type="scientific">Meganyctiphanes norvegica</name>
    <name type="common">Northern krill</name>
    <name type="synonym">Thysanopoda norvegica</name>
    <dbReference type="NCBI Taxonomy" id="48144"/>
    <lineage>
        <taxon>Eukaryota</taxon>
        <taxon>Metazoa</taxon>
        <taxon>Ecdysozoa</taxon>
        <taxon>Arthropoda</taxon>
        <taxon>Crustacea</taxon>
        <taxon>Multicrustacea</taxon>
        <taxon>Malacostraca</taxon>
        <taxon>Eumalacostraca</taxon>
        <taxon>Eucarida</taxon>
        <taxon>Euphausiacea</taxon>
        <taxon>Euphausiidae</taxon>
        <taxon>Meganyctiphanes</taxon>
    </lineage>
</organism>
<evidence type="ECO:0000256" key="1">
    <source>
        <dbReference type="ARBA" id="ARBA00004141"/>
    </source>
</evidence>
<keyword evidence="5 6" id="KW-0472">Membrane</keyword>
<comment type="similarity">
    <text evidence="2 6">Belongs to the XK family.</text>
</comment>
<dbReference type="Pfam" id="PF09815">
    <property type="entry name" value="XK-related"/>
    <property type="match status" value="1"/>
</dbReference>
<evidence type="ECO:0000256" key="2">
    <source>
        <dbReference type="ARBA" id="ARBA00008789"/>
    </source>
</evidence>
<dbReference type="AlphaFoldDB" id="A0AAV2RBU8"/>
<keyword evidence="9" id="KW-1185">Reference proteome</keyword>
<sequence length="212" mass="23489">MCCCCPKFLLFCKRTFRKYKWIFDLIKLIVYIVDVGTDINVAIDYYIQGDVVWAGLTITFVIIPLLINLIVEVSYVLRGYYTTIHWVYDVIFHGNSYSKGKCFGVIATVCLSPLLPFIALVRGVVVSRKLSNKATSGAKDVIANTDNTTTDNTNPAASDDTRDNNRTTSNTTPGNDNPHPPTPPDNVPNHGDIHPTANDADDVNDVDDNDDN</sequence>
<gene>
    <name evidence="8" type="ORF">MNOR_LOCUS22553</name>
</gene>
<dbReference type="GO" id="GO:0005886">
    <property type="term" value="C:plasma membrane"/>
    <property type="evidence" value="ECO:0007669"/>
    <property type="project" value="UniProtKB-ARBA"/>
</dbReference>
<evidence type="ECO:0000256" key="7">
    <source>
        <dbReference type="SAM" id="MobiDB-lite"/>
    </source>
</evidence>
<feature type="compositionally biased region" description="Low complexity" evidence="7">
    <location>
        <begin position="143"/>
        <end position="158"/>
    </location>
</feature>
<name>A0AAV2RBU8_MEGNR</name>
<evidence type="ECO:0000256" key="4">
    <source>
        <dbReference type="ARBA" id="ARBA00022989"/>
    </source>
</evidence>
<comment type="caution">
    <text evidence="8">The sequence shown here is derived from an EMBL/GenBank/DDBJ whole genome shotgun (WGS) entry which is preliminary data.</text>
</comment>
<evidence type="ECO:0000256" key="3">
    <source>
        <dbReference type="ARBA" id="ARBA00022692"/>
    </source>
</evidence>
<protein>
    <recommendedName>
        <fullName evidence="6">XK-related protein</fullName>
    </recommendedName>
</protein>
<feature type="transmembrane region" description="Helical" evidence="6">
    <location>
        <begin position="21"/>
        <end position="39"/>
    </location>
</feature>
<proteinExistence type="inferred from homology"/>
<feature type="compositionally biased region" description="Low complexity" evidence="7">
    <location>
        <begin position="166"/>
        <end position="177"/>
    </location>
</feature>
<evidence type="ECO:0000313" key="8">
    <source>
        <dbReference type="EMBL" id="CAL4121671.1"/>
    </source>
</evidence>
<evidence type="ECO:0000256" key="5">
    <source>
        <dbReference type="ARBA" id="ARBA00023136"/>
    </source>
</evidence>
<feature type="transmembrane region" description="Helical" evidence="6">
    <location>
        <begin position="102"/>
        <end position="125"/>
    </location>
</feature>
<evidence type="ECO:0000256" key="6">
    <source>
        <dbReference type="RuleBase" id="RU910716"/>
    </source>
</evidence>
<dbReference type="EMBL" id="CAXKWB010019117">
    <property type="protein sequence ID" value="CAL4121671.1"/>
    <property type="molecule type" value="Genomic_DNA"/>
</dbReference>
<keyword evidence="3 6" id="KW-0812">Transmembrane</keyword>
<feature type="region of interest" description="Disordered" evidence="7">
    <location>
        <begin position="143"/>
        <end position="212"/>
    </location>
</feature>